<keyword evidence="1" id="KW-0812">Transmembrane</keyword>
<name>A0A821CSJ3_9BILA</name>
<sequence length="267" mass="29698">MLNAIPDRCTENAKIRGLLRANEIFPDDSEDNTIPQQSFALSLRQESSLTLSNRDSTLEILKRNRVVDMNKKISSFLIFKWLGNTVILCINYCSSLKVFGTYYDAINQFDKGLRQVTSSESTAGIFVLSTAPLLIAIFVLSNKRNKLVTNAQVPMAVSFCVVSGLAKVPLCQCACCPGQQCQSQLLVFSIDECNETTCSFEQCYQMYPKKCGLTPGITNVSCNFINKSTNAISNISISLLTNVTSRNVISPIMMAMNILIFFLFKHF</sequence>
<feature type="transmembrane region" description="Helical" evidence="1">
    <location>
        <begin position="123"/>
        <end position="140"/>
    </location>
</feature>
<feature type="transmembrane region" description="Helical" evidence="1">
    <location>
        <begin position="81"/>
        <end position="103"/>
    </location>
</feature>
<comment type="caution">
    <text evidence="2">The sequence shown here is derived from an EMBL/GenBank/DDBJ whole genome shotgun (WGS) entry which is preliminary data.</text>
</comment>
<accession>A0A821CSJ3</accession>
<protein>
    <submittedName>
        <fullName evidence="2">Uncharacterized protein</fullName>
    </submittedName>
</protein>
<keyword evidence="1" id="KW-0472">Membrane</keyword>
<evidence type="ECO:0000313" key="2">
    <source>
        <dbReference type="EMBL" id="CAF4607738.1"/>
    </source>
</evidence>
<dbReference type="EMBL" id="CAJOBS010000589">
    <property type="protein sequence ID" value="CAF4607738.1"/>
    <property type="molecule type" value="Genomic_DNA"/>
</dbReference>
<dbReference type="Proteomes" id="UP000663838">
    <property type="component" value="Unassembled WGS sequence"/>
</dbReference>
<evidence type="ECO:0000313" key="3">
    <source>
        <dbReference type="Proteomes" id="UP000663838"/>
    </source>
</evidence>
<dbReference type="AlphaFoldDB" id="A0A821CSJ3"/>
<evidence type="ECO:0000256" key="1">
    <source>
        <dbReference type="SAM" id="Phobius"/>
    </source>
</evidence>
<reference evidence="2" key="1">
    <citation type="submission" date="2021-02" db="EMBL/GenBank/DDBJ databases">
        <authorList>
            <person name="Nowell W R."/>
        </authorList>
    </citation>
    <scope>NUCLEOTIDE SEQUENCE</scope>
</reference>
<gene>
    <name evidence="2" type="ORF">TOA249_LOCUS11057</name>
</gene>
<feature type="transmembrane region" description="Helical" evidence="1">
    <location>
        <begin position="248"/>
        <end position="264"/>
    </location>
</feature>
<keyword evidence="1" id="KW-1133">Transmembrane helix</keyword>
<proteinExistence type="predicted"/>
<organism evidence="2 3">
    <name type="scientific">Rotaria socialis</name>
    <dbReference type="NCBI Taxonomy" id="392032"/>
    <lineage>
        <taxon>Eukaryota</taxon>
        <taxon>Metazoa</taxon>
        <taxon>Spiralia</taxon>
        <taxon>Gnathifera</taxon>
        <taxon>Rotifera</taxon>
        <taxon>Eurotatoria</taxon>
        <taxon>Bdelloidea</taxon>
        <taxon>Philodinida</taxon>
        <taxon>Philodinidae</taxon>
        <taxon>Rotaria</taxon>
    </lineage>
</organism>